<feature type="domain" description="ATP adenylyltransferase C-terminal" evidence="2">
    <location>
        <begin position="172"/>
        <end position="272"/>
    </location>
</feature>
<dbReference type="Gene3D" id="3.30.428.70">
    <property type="match status" value="1"/>
</dbReference>
<dbReference type="PANTHER" id="PTHR38420:SF1">
    <property type="entry name" value="PUTATIVE (AFU_ORTHOLOGUE AFUA_5G14690)-RELATED"/>
    <property type="match status" value="1"/>
</dbReference>
<dbReference type="InterPro" id="IPR019200">
    <property type="entry name" value="ATP_adenylylTrfase_C"/>
</dbReference>
<gene>
    <name evidence="4" type="ORF">C7K55_02165</name>
</gene>
<dbReference type="GO" id="GO:0005524">
    <property type="term" value="F:ATP binding"/>
    <property type="evidence" value="ECO:0007669"/>
    <property type="project" value="InterPro"/>
</dbReference>
<dbReference type="InterPro" id="IPR009163">
    <property type="entry name" value="Ap4A_phos1/2"/>
</dbReference>
<comment type="caution">
    <text evidence="4">The sequence shown here is derived from an EMBL/GenBank/DDBJ whole genome shotgun (WGS) entry which is preliminary data.</text>
</comment>
<protein>
    <submittedName>
        <fullName evidence="4">ATP adenylyltransferase</fullName>
    </submittedName>
</protein>
<organism evidence="4 5">
    <name type="scientific">Cyanobium usitatum str. Tous</name>
    <dbReference type="NCBI Taxonomy" id="2116684"/>
    <lineage>
        <taxon>Bacteria</taxon>
        <taxon>Bacillati</taxon>
        <taxon>Cyanobacteriota</taxon>
        <taxon>Cyanophyceae</taxon>
        <taxon>Synechococcales</taxon>
        <taxon>Prochlorococcaceae</taxon>
        <taxon>Cyanobium</taxon>
    </lineage>
</organism>
<evidence type="ECO:0000259" key="2">
    <source>
        <dbReference type="Pfam" id="PF09830"/>
    </source>
</evidence>
<evidence type="ECO:0000256" key="1">
    <source>
        <dbReference type="PIRSR" id="PIRSR000846-1"/>
    </source>
</evidence>
<sequence length="279" mass="31162">MRAERIWQLALQLSSQAQASGSLVPLATEFLAAPQHQPFVLRRLLSTTPKHLRRGGPKPNPFLPWEQALEVERLSSGHVVLLNKYPVQAGHLLLITDSWQPQSGWLSADDWRGVSLLASDTGGLWFFNSCAASGASQPHRHLQLLPRRAGEASTPLSAAIQVQLDRDERPWPWAYRLSPRTDAHGGRDLPALYLEHAEQLGLGYPHQDAQPRHPYNLLFDDNWLLTVRRTQEHCAGFSLNALAFAGYLLATERSDLELLEREGPWSLLQAVAAAPDKHL</sequence>
<evidence type="ECO:0000313" key="5">
    <source>
        <dbReference type="Proteomes" id="UP000243002"/>
    </source>
</evidence>
<keyword evidence="4" id="KW-0548">Nucleotidyltransferase</keyword>
<dbReference type="GO" id="GO:0003877">
    <property type="term" value="F:ATP:ADP adenylyltransferase activity"/>
    <property type="evidence" value="ECO:0007669"/>
    <property type="project" value="InterPro"/>
</dbReference>
<name>A0A2P7N028_9CYAN</name>
<dbReference type="InterPro" id="IPR036265">
    <property type="entry name" value="HIT-like_sf"/>
</dbReference>
<evidence type="ECO:0000259" key="3">
    <source>
        <dbReference type="Pfam" id="PF19327"/>
    </source>
</evidence>
<dbReference type="InterPro" id="IPR045759">
    <property type="entry name" value="Ap4A_phos1/2_N"/>
</dbReference>
<feature type="domain" description="Ap4A phosphorylase 1/2 N-terminal" evidence="3">
    <location>
        <begin position="3"/>
        <end position="160"/>
    </location>
</feature>
<dbReference type="Pfam" id="PF09830">
    <property type="entry name" value="ATP_transf"/>
    <property type="match status" value="1"/>
</dbReference>
<dbReference type="Pfam" id="PF19327">
    <property type="entry name" value="Ap4A_phos_N"/>
    <property type="match status" value="1"/>
</dbReference>
<dbReference type="EMBL" id="PXXO01000002">
    <property type="protein sequence ID" value="PSJ06810.1"/>
    <property type="molecule type" value="Genomic_DNA"/>
</dbReference>
<keyword evidence="5" id="KW-1185">Reference proteome</keyword>
<accession>A0A2P7N028</accession>
<dbReference type="OrthoDB" id="421767at2"/>
<evidence type="ECO:0000313" key="4">
    <source>
        <dbReference type="EMBL" id="PSJ06810.1"/>
    </source>
</evidence>
<dbReference type="RefSeq" id="WP_106501780.1">
    <property type="nucleotide sequence ID" value="NZ_PXXO01000002.1"/>
</dbReference>
<dbReference type="Proteomes" id="UP000243002">
    <property type="component" value="Unassembled WGS sequence"/>
</dbReference>
<dbReference type="GO" id="GO:0009117">
    <property type="term" value="P:nucleotide metabolic process"/>
    <property type="evidence" value="ECO:0007669"/>
    <property type="project" value="InterPro"/>
</dbReference>
<feature type="active site" description="Nucleophile" evidence="1">
    <location>
        <position position="141"/>
    </location>
</feature>
<dbReference type="InterPro" id="IPR043171">
    <property type="entry name" value="Ap4A_phos1/2-like"/>
</dbReference>
<dbReference type="PIRSF" id="PIRSF000846">
    <property type="entry name" value="ATP_adenylyltr"/>
    <property type="match status" value="1"/>
</dbReference>
<dbReference type="PANTHER" id="PTHR38420">
    <property type="entry name" value="AP-4-A PHOSPHORYLASE II"/>
    <property type="match status" value="1"/>
</dbReference>
<dbReference type="SUPFAM" id="SSF54197">
    <property type="entry name" value="HIT-like"/>
    <property type="match status" value="1"/>
</dbReference>
<dbReference type="AlphaFoldDB" id="A0A2P7N028"/>
<reference evidence="4 5" key="1">
    <citation type="journal article" date="2018" name="Environ. Microbiol.">
        <title>Ecological and genomic features of two widespread freshwater picocyanobacteria.</title>
        <authorList>
            <person name="Cabello-Yeves P.J."/>
            <person name="Picazo A."/>
            <person name="Camacho A."/>
            <person name="Callieri C."/>
            <person name="Rosselli R."/>
            <person name="Roda-Garcia J.J."/>
            <person name="Coutinho F.H."/>
            <person name="Rodriguez-Valera F."/>
        </authorList>
    </citation>
    <scope>NUCLEOTIDE SEQUENCE [LARGE SCALE GENOMIC DNA]</scope>
    <source>
        <strain evidence="4 5">Tous</strain>
    </source>
</reference>
<keyword evidence="4" id="KW-0808">Transferase</keyword>
<proteinExistence type="predicted"/>